<dbReference type="PROSITE" id="PS51194">
    <property type="entry name" value="HELICASE_CTER"/>
    <property type="match status" value="1"/>
</dbReference>
<dbReference type="GO" id="GO:0003724">
    <property type="term" value="F:RNA helicase activity"/>
    <property type="evidence" value="ECO:0007669"/>
    <property type="project" value="UniProtKB-EC"/>
</dbReference>
<reference evidence="10 11" key="1">
    <citation type="submission" date="2019-05" db="EMBL/GenBank/DDBJ databases">
        <title>Another draft genome of Portunus trituberculatus and its Hox gene families provides insights of decapod evolution.</title>
        <authorList>
            <person name="Jeong J.-H."/>
            <person name="Song I."/>
            <person name="Kim S."/>
            <person name="Choi T."/>
            <person name="Kim D."/>
            <person name="Ryu S."/>
            <person name="Kim W."/>
        </authorList>
    </citation>
    <scope>NUCLEOTIDE SEQUENCE [LARGE SCALE GENOMIC DNA]</scope>
    <source>
        <tissue evidence="10">Muscle</tissue>
    </source>
</reference>
<evidence type="ECO:0000256" key="5">
    <source>
        <dbReference type="ARBA" id="ARBA00022840"/>
    </source>
</evidence>
<feature type="domain" description="Helicase C-terminal" evidence="8">
    <location>
        <begin position="189"/>
        <end position="357"/>
    </location>
</feature>
<evidence type="ECO:0000259" key="8">
    <source>
        <dbReference type="PROSITE" id="PS51194"/>
    </source>
</evidence>
<keyword evidence="4 10" id="KW-0347">Helicase</keyword>
<evidence type="ECO:0000256" key="1">
    <source>
        <dbReference type="ARBA" id="ARBA00012552"/>
    </source>
</evidence>
<evidence type="ECO:0000313" key="11">
    <source>
        <dbReference type="Proteomes" id="UP000324222"/>
    </source>
</evidence>
<keyword evidence="2" id="KW-0547">Nucleotide-binding</keyword>
<dbReference type="GO" id="GO:0005524">
    <property type="term" value="F:ATP binding"/>
    <property type="evidence" value="ECO:0007669"/>
    <property type="project" value="UniProtKB-KW"/>
</dbReference>
<name>A0A5B7D4Z4_PORTR</name>
<dbReference type="GO" id="GO:0016787">
    <property type="term" value="F:hydrolase activity"/>
    <property type="evidence" value="ECO:0007669"/>
    <property type="project" value="UniProtKB-KW"/>
</dbReference>
<comment type="caution">
    <text evidence="10">The sequence shown here is derived from an EMBL/GenBank/DDBJ whole genome shotgun (WGS) entry which is preliminary data.</text>
</comment>
<evidence type="ECO:0000259" key="9">
    <source>
        <dbReference type="PROSITE" id="PS51195"/>
    </source>
</evidence>
<proteinExistence type="predicted"/>
<dbReference type="OrthoDB" id="10265785at2759"/>
<dbReference type="InterPro" id="IPR014001">
    <property type="entry name" value="Helicase_ATP-bd"/>
</dbReference>
<dbReference type="EMBL" id="VSRR010000520">
    <property type="protein sequence ID" value="MPC16611.1"/>
    <property type="molecule type" value="Genomic_DNA"/>
</dbReference>
<evidence type="ECO:0000256" key="4">
    <source>
        <dbReference type="ARBA" id="ARBA00022806"/>
    </source>
</evidence>
<evidence type="ECO:0000256" key="3">
    <source>
        <dbReference type="ARBA" id="ARBA00022801"/>
    </source>
</evidence>
<evidence type="ECO:0000256" key="6">
    <source>
        <dbReference type="PROSITE-ProRule" id="PRU00552"/>
    </source>
</evidence>
<dbReference type="Proteomes" id="UP000324222">
    <property type="component" value="Unassembled WGS sequence"/>
</dbReference>
<dbReference type="EC" id="3.6.4.13" evidence="1"/>
<evidence type="ECO:0000256" key="7">
    <source>
        <dbReference type="SAM" id="MobiDB-lite"/>
    </source>
</evidence>
<evidence type="ECO:0000313" key="10">
    <source>
        <dbReference type="EMBL" id="MPC16611.1"/>
    </source>
</evidence>
<dbReference type="Pfam" id="PF00271">
    <property type="entry name" value="Helicase_C"/>
    <property type="match status" value="1"/>
</dbReference>
<dbReference type="Gene3D" id="3.40.50.300">
    <property type="entry name" value="P-loop containing nucleotide triphosphate hydrolases"/>
    <property type="match status" value="1"/>
</dbReference>
<dbReference type="AlphaFoldDB" id="A0A5B7D4Z4"/>
<keyword evidence="3" id="KW-0378">Hydrolase</keyword>
<dbReference type="InterPro" id="IPR027417">
    <property type="entry name" value="P-loop_NTPase"/>
</dbReference>
<feature type="domain" description="DEAD-box RNA helicase Q" evidence="9">
    <location>
        <begin position="120"/>
        <end position="148"/>
    </location>
</feature>
<dbReference type="InterPro" id="IPR014014">
    <property type="entry name" value="RNA_helicase_DEAD_Q_motif"/>
</dbReference>
<dbReference type="SUPFAM" id="SSF52540">
    <property type="entry name" value="P-loop containing nucleoside triphosphate hydrolases"/>
    <property type="match status" value="1"/>
</dbReference>
<keyword evidence="5" id="KW-0067">ATP-binding</keyword>
<accession>A0A5B7D4Z4</accession>
<evidence type="ECO:0000256" key="2">
    <source>
        <dbReference type="ARBA" id="ARBA00022741"/>
    </source>
</evidence>
<dbReference type="SMART" id="SM00487">
    <property type="entry name" value="DEXDc"/>
    <property type="match status" value="1"/>
</dbReference>
<dbReference type="PROSITE" id="PS51195">
    <property type="entry name" value="Q_MOTIF"/>
    <property type="match status" value="1"/>
</dbReference>
<sequence>MTVLEIHPTFLTSCLCCYPIFSVGLLQSQSCICIFSYFSNSSSESPKAEVDDLKLQKDEEKEEPKDENKPDPATGNDPEENVTPGELSMLRKVMRKGIIQSKNKVEVLRADPKNPLHSVKSFEALDLRKELLKGIYEMGFRLPSKIQEISLPTLLAEPAMNMIAQSQSGTGKTAAFSLAMLSRIDPSKRCTQMYVECNSEEEKYRAISNIFSIPVGSAMFFCHTKANAVWLANRLKEDGNQVALLTGDLTPDERVKVLLRFREGAERVLICTNVLARGIDVDSVNLVVNYDLPRLHGTNKADCETYLHRIGRTGRFGKTGNAINIVDGKEDLRLLREIEDHFNIKIIKLDYSNIDEIDKLGED</sequence>
<keyword evidence="11" id="KW-1185">Reference proteome</keyword>
<dbReference type="PANTHER" id="PTHR47958">
    <property type="entry name" value="ATP-DEPENDENT RNA HELICASE DBP3"/>
    <property type="match status" value="1"/>
</dbReference>
<protein>
    <recommendedName>
        <fullName evidence="1">RNA helicase</fullName>
        <ecNumber evidence="1">3.6.4.13</ecNumber>
    </recommendedName>
</protein>
<feature type="region of interest" description="Disordered" evidence="7">
    <location>
        <begin position="41"/>
        <end position="87"/>
    </location>
</feature>
<feature type="short sequence motif" description="Q motif" evidence="6">
    <location>
        <begin position="120"/>
        <end position="148"/>
    </location>
</feature>
<dbReference type="CDD" id="cd18787">
    <property type="entry name" value="SF2_C_DEAD"/>
    <property type="match status" value="1"/>
</dbReference>
<dbReference type="SMART" id="SM00490">
    <property type="entry name" value="HELICc"/>
    <property type="match status" value="1"/>
</dbReference>
<organism evidence="10 11">
    <name type="scientific">Portunus trituberculatus</name>
    <name type="common">Swimming crab</name>
    <name type="synonym">Neptunus trituberculatus</name>
    <dbReference type="NCBI Taxonomy" id="210409"/>
    <lineage>
        <taxon>Eukaryota</taxon>
        <taxon>Metazoa</taxon>
        <taxon>Ecdysozoa</taxon>
        <taxon>Arthropoda</taxon>
        <taxon>Crustacea</taxon>
        <taxon>Multicrustacea</taxon>
        <taxon>Malacostraca</taxon>
        <taxon>Eumalacostraca</taxon>
        <taxon>Eucarida</taxon>
        <taxon>Decapoda</taxon>
        <taxon>Pleocyemata</taxon>
        <taxon>Brachyura</taxon>
        <taxon>Eubrachyura</taxon>
        <taxon>Portunoidea</taxon>
        <taxon>Portunidae</taxon>
        <taxon>Portuninae</taxon>
        <taxon>Portunus</taxon>
    </lineage>
</organism>
<feature type="compositionally biased region" description="Basic and acidic residues" evidence="7">
    <location>
        <begin position="46"/>
        <end position="70"/>
    </location>
</feature>
<gene>
    <name evidence="10" type="primary">DDX19A</name>
    <name evidence="10" type="ORF">E2C01_009442</name>
</gene>
<dbReference type="InterPro" id="IPR001650">
    <property type="entry name" value="Helicase_C-like"/>
</dbReference>